<gene>
    <name evidence="1" type="ORF">CINF_0826</name>
</gene>
<dbReference type="KEGG" id="cinf:CINF_0826"/>
<proteinExistence type="predicted"/>
<organism evidence="1 2">
    <name type="scientific">Candidatus Campylobacter infans</name>
    <dbReference type="NCBI Taxonomy" id="2561898"/>
    <lineage>
        <taxon>Bacteria</taxon>
        <taxon>Pseudomonadati</taxon>
        <taxon>Campylobacterota</taxon>
        <taxon>Epsilonproteobacteria</taxon>
        <taxon>Campylobacterales</taxon>
        <taxon>Campylobacteraceae</taxon>
        <taxon>Campylobacter</taxon>
    </lineage>
</organism>
<evidence type="ECO:0000313" key="1">
    <source>
        <dbReference type="EMBL" id="QLI05340.1"/>
    </source>
</evidence>
<dbReference type="Proteomes" id="UP000509414">
    <property type="component" value="Chromosome"/>
</dbReference>
<dbReference type="RefSeq" id="WP_179975850.1">
    <property type="nucleotide sequence ID" value="NZ_CP049075.1"/>
</dbReference>
<keyword evidence="2" id="KW-1185">Reference proteome</keyword>
<dbReference type="AlphaFoldDB" id="A0A7H9CGV6"/>
<dbReference type="EMBL" id="CP049075">
    <property type="protein sequence ID" value="QLI05340.1"/>
    <property type="molecule type" value="Genomic_DNA"/>
</dbReference>
<evidence type="ECO:0000313" key="2">
    <source>
        <dbReference type="Proteomes" id="UP000509414"/>
    </source>
</evidence>
<sequence>MKIAIMQPTFCPWIGYFKMIELVDSFVFLDTVQFERRSWQNRNKIKLAGKEQWLSLHLQKAPQQTLIKDMHLNNEQAWKNTLLKTLRHAYGKSVNFKEIYSILEFGLFHFENLSELNIFLIEQFAGLLKLKTPLIKASSLSLPAVKRENLLLEICKALKADEYLSPEGSKVYLEPAKDLFKNANINIEYFKMLHPSYTQQNKNFIEYLGIIDLLFNTTNAAQILNDSIIVNDKAGGELIITIKKHLYF</sequence>
<dbReference type="InterPro" id="IPR014985">
    <property type="entry name" value="WbqC"/>
</dbReference>
<name>A0A7H9CGV6_9BACT</name>
<protein>
    <submittedName>
        <fullName evidence="1">WbqC family protein</fullName>
    </submittedName>
</protein>
<accession>A0A7H9CGV6</accession>
<dbReference type="Pfam" id="PF08889">
    <property type="entry name" value="WbqC"/>
    <property type="match status" value="1"/>
</dbReference>
<reference evidence="1 2" key="1">
    <citation type="submission" date="2020-02" db="EMBL/GenBank/DDBJ databases">
        <title>Complete genome sequence of the novel Campylobacter species Candidatus Campylobacter infans.</title>
        <authorList>
            <person name="Duim B."/>
            <person name="Zomer A."/>
            <person name="van der Graaf L."/>
            <person name="Wagenaar J."/>
        </authorList>
    </citation>
    <scope>NUCLEOTIDE SEQUENCE [LARGE SCALE GENOMIC DNA]</scope>
    <source>
        <strain evidence="1 2">19S00001</strain>
    </source>
</reference>